<comment type="caution">
    <text evidence="2">The sequence shown here is derived from an EMBL/GenBank/DDBJ whole genome shotgun (WGS) entry which is preliminary data.</text>
</comment>
<reference evidence="2" key="1">
    <citation type="journal article" date="2019" name="Sci. Rep.">
        <title>Draft genome of Tanacetum cinerariifolium, the natural source of mosquito coil.</title>
        <authorList>
            <person name="Yamashiro T."/>
            <person name="Shiraishi A."/>
            <person name="Satake H."/>
            <person name="Nakayama K."/>
        </authorList>
    </citation>
    <scope>NUCLEOTIDE SEQUENCE</scope>
</reference>
<accession>A0A699H6R9</accession>
<name>A0A699H6R9_TANCI</name>
<dbReference type="AlphaFoldDB" id="A0A699H6R9"/>
<keyword evidence="1" id="KW-0175">Coiled coil</keyword>
<feature type="coiled-coil region" evidence="1">
    <location>
        <begin position="129"/>
        <end position="172"/>
    </location>
</feature>
<proteinExistence type="predicted"/>
<dbReference type="EMBL" id="BKCJ010110388">
    <property type="protein sequence ID" value="GEX47347.1"/>
    <property type="molecule type" value="Genomic_DNA"/>
</dbReference>
<gene>
    <name evidence="2" type="ORF">Tci_319322</name>
</gene>
<organism evidence="2">
    <name type="scientific">Tanacetum cinerariifolium</name>
    <name type="common">Dalmatian daisy</name>
    <name type="synonym">Chrysanthemum cinerariifolium</name>
    <dbReference type="NCBI Taxonomy" id="118510"/>
    <lineage>
        <taxon>Eukaryota</taxon>
        <taxon>Viridiplantae</taxon>
        <taxon>Streptophyta</taxon>
        <taxon>Embryophyta</taxon>
        <taxon>Tracheophyta</taxon>
        <taxon>Spermatophyta</taxon>
        <taxon>Magnoliopsida</taxon>
        <taxon>eudicotyledons</taxon>
        <taxon>Gunneridae</taxon>
        <taxon>Pentapetalae</taxon>
        <taxon>asterids</taxon>
        <taxon>campanulids</taxon>
        <taxon>Asterales</taxon>
        <taxon>Asteraceae</taxon>
        <taxon>Asteroideae</taxon>
        <taxon>Anthemideae</taxon>
        <taxon>Anthemidinae</taxon>
        <taxon>Tanacetum</taxon>
    </lineage>
</organism>
<evidence type="ECO:0000256" key="1">
    <source>
        <dbReference type="SAM" id="Coils"/>
    </source>
</evidence>
<evidence type="ECO:0000313" key="2">
    <source>
        <dbReference type="EMBL" id="GEX47347.1"/>
    </source>
</evidence>
<protein>
    <submittedName>
        <fullName evidence="2">Uncharacterized protein</fullName>
    </submittedName>
</protein>
<sequence>MTILNTVMETCATLSQKVAQLEQDKITQALEILKLKKRVKMLEKKRRSKSFGLKRLRKEGKIAKIYANEDIMKTQVDLGIELQGRKDDDNAASKDVNAVEPTVFDDEEVTMTMAQTLIKMKAKKARLLNEQMAKRLHDEEVEQAAAREKQEKDDLKRAQVLQQQKYQSLKRKPVSIAQARKNMIIYLKNMVGYKIEHFKGMTYDKVRPIFEREYNKVQTLFKPDKDVEEPQKKRVAEETLLQESFKKLKAVEVSVSEFKVEALQVKYPLIDWEIHSEGSRSYWKIIRVGGITEAYPSFEDMLKGFDKEDLIALWRLVKEKERLSLVKWSHDPDAEPINQRVEVWIHPPSDQDDNLKKLDGLLAGVDVVQRKCTKGLMLLV</sequence>